<accession>B7G005</accession>
<dbReference type="InterPro" id="IPR001680">
    <property type="entry name" value="WD40_rpt"/>
</dbReference>
<dbReference type="SMART" id="SM00320">
    <property type="entry name" value="WD40"/>
    <property type="match status" value="4"/>
</dbReference>
<dbReference type="Gene3D" id="2.130.10.10">
    <property type="entry name" value="YVTN repeat-like/Quinoprotein amine dehydrogenase"/>
    <property type="match status" value="1"/>
</dbReference>
<dbReference type="InterPro" id="IPR037379">
    <property type="entry name" value="WDR74/Nsa1"/>
</dbReference>
<feature type="compositionally biased region" description="Basic and acidic residues" evidence="1">
    <location>
        <begin position="440"/>
        <end position="453"/>
    </location>
</feature>
<sequence length="488" mass="53644">MRLITGDECGLIKETIPELARAKQRSATKPVQVQNSPRAVAVVKNVGTAVVNVGLTIPTRTKGVVDLTWLETDQDKSFASLCIDGSVQVWQRSVSEEQTYGRYRQVAAHANIFASQQTQTTHRSIHPSTSPIGMSAFPASNANLLCAADAQGNVTIVNHTAETPIVRQFSPLATSAPSNGSKDPLITAMAVDAKRARVAMGGRERETVLYDLETTQAVWKAKNLPPDPQTLLQALVWPTSILFLNAYDSSSLGQNVLAVGTAHRQVRIYDIRDDSVQRRPFSVTPAKGFVEHRVTALCQMDPYSIVVGDSSGDLHTIDVRKLEHKYNASTQLSDGRYPGPAGSIRSLAKHESLPFMAVVGLDRMLRIYDTNSRKQVNCMYLKQRVNCVLMGRDGTWGVDGEDYNNSDVEQDDIVRDYVDSDHENGDDQSFAEEESIDQANHTDDSENDAKDDSASGSSDSGDHQDDDSDDNKSQNEEPTINPRKRVKR</sequence>
<dbReference type="GO" id="GO:0005730">
    <property type="term" value="C:nucleolus"/>
    <property type="evidence" value="ECO:0007669"/>
    <property type="project" value="InterPro"/>
</dbReference>
<keyword evidence="3" id="KW-1185">Reference proteome</keyword>
<organism evidence="2 3">
    <name type="scientific">Phaeodactylum tricornutum (strain CCAP 1055/1)</name>
    <dbReference type="NCBI Taxonomy" id="556484"/>
    <lineage>
        <taxon>Eukaryota</taxon>
        <taxon>Sar</taxon>
        <taxon>Stramenopiles</taxon>
        <taxon>Ochrophyta</taxon>
        <taxon>Bacillariophyta</taxon>
        <taxon>Bacillariophyceae</taxon>
        <taxon>Bacillariophycidae</taxon>
        <taxon>Naviculales</taxon>
        <taxon>Phaeodactylaceae</taxon>
        <taxon>Phaeodactylum</taxon>
    </lineage>
</organism>
<dbReference type="STRING" id="556484.B7G005"/>
<evidence type="ECO:0000313" key="3">
    <source>
        <dbReference type="Proteomes" id="UP000000759"/>
    </source>
</evidence>
<dbReference type="RefSeq" id="XP_002180595.1">
    <property type="nucleotide sequence ID" value="XM_002180559.1"/>
</dbReference>
<dbReference type="GO" id="GO:0030687">
    <property type="term" value="C:preribosome, large subunit precursor"/>
    <property type="evidence" value="ECO:0007669"/>
    <property type="project" value="TreeGrafter"/>
</dbReference>
<dbReference type="KEGG" id="pti:PHATRDRAFT_35966"/>
<dbReference type="GeneID" id="7201328"/>
<name>B7G005_PHATC</name>
<feature type="compositionally biased region" description="Acidic residues" evidence="1">
    <location>
        <begin position="426"/>
        <end position="436"/>
    </location>
</feature>
<dbReference type="PANTHER" id="PTHR16038:SF4">
    <property type="entry name" value="WD REPEAT-CONTAINING PROTEIN 74"/>
    <property type="match status" value="1"/>
</dbReference>
<reference evidence="3" key="2">
    <citation type="submission" date="2008-08" db="EMBL/GenBank/DDBJ databases">
        <authorList>
            <consortium name="Diatom Consortium"/>
            <person name="Grigoriev I."/>
            <person name="Grimwood J."/>
            <person name="Kuo A."/>
            <person name="Otillar R.P."/>
            <person name="Salamov A."/>
            <person name="Detter J.C."/>
            <person name="Lindquist E."/>
            <person name="Shapiro H."/>
            <person name="Lucas S."/>
            <person name="Glavina del Rio T."/>
            <person name="Pitluck S."/>
            <person name="Rokhsar D."/>
            <person name="Bowler C."/>
        </authorList>
    </citation>
    <scope>GENOME REANNOTATION</scope>
    <source>
        <strain evidence="3">CCAP 1055/1</strain>
    </source>
</reference>
<dbReference type="AlphaFoldDB" id="B7G005"/>
<dbReference type="HOGENOM" id="CLU_559582_0_0_1"/>
<dbReference type="SUPFAM" id="SSF50978">
    <property type="entry name" value="WD40 repeat-like"/>
    <property type="match status" value="1"/>
</dbReference>
<reference evidence="2 3" key="1">
    <citation type="journal article" date="2008" name="Nature">
        <title>The Phaeodactylum genome reveals the evolutionary history of diatom genomes.</title>
        <authorList>
            <person name="Bowler C."/>
            <person name="Allen A.E."/>
            <person name="Badger J.H."/>
            <person name="Grimwood J."/>
            <person name="Jabbari K."/>
            <person name="Kuo A."/>
            <person name="Maheswari U."/>
            <person name="Martens C."/>
            <person name="Maumus F."/>
            <person name="Otillar R.P."/>
            <person name="Rayko E."/>
            <person name="Salamov A."/>
            <person name="Vandepoele K."/>
            <person name="Beszteri B."/>
            <person name="Gruber A."/>
            <person name="Heijde M."/>
            <person name="Katinka M."/>
            <person name="Mock T."/>
            <person name="Valentin K."/>
            <person name="Verret F."/>
            <person name="Berges J.A."/>
            <person name="Brownlee C."/>
            <person name="Cadoret J.P."/>
            <person name="Chiovitti A."/>
            <person name="Choi C.J."/>
            <person name="Coesel S."/>
            <person name="De Martino A."/>
            <person name="Detter J.C."/>
            <person name="Durkin C."/>
            <person name="Falciatore A."/>
            <person name="Fournet J."/>
            <person name="Haruta M."/>
            <person name="Huysman M.J."/>
            <person name="Jenkins B.D."/>
            <person name="Jiroutova K."/>
            <person name="Jorgensen R.E."/>
            <person name="Joubert Y."/>
            <person name="Kaplan A."/>
            <person name="Kroger N."/>
            <person name="Kroth P.G."/>
            <person name="La Roche J."/>
            <person name="Lindquist E."/>
            <person name="Lommer M."/>
            <person name="Martin-Jezequel V."/>
            <person name="Lopez P.J."/>
            <person name="Lucas S."/>
            <person name="Mangogna M."/>
            <person name="McGinnis K."/>
            <person name="Medlin L.K."/>
            <person name="Montsant A."/>
            <person name="Oudot-Le Secq M.P."/>
            <person name="Napoli C."/>
            <person name="Obornik M."/>
            <person name="Parker M.S."/>
            <person name="Petit J.L."/>
            <person name="Porcel B.M."/>
            <person name="Poulsen N."/>
            <person name="Robison M."/>
            <person name="Rychlewski L."/>
            <person name="Rynearson T.A."/>
            <person name="Schmutz J."/>
            <person name="Shapiro H."/>
            <person name="Siaut M."/>
            <person name="Stanley M."/>
            <person name="Sussman M.R."/>
            <person name="Taylor A.R."/>
            <person name="Vardi A."/>
            <person name="von Dassow P."/>
            <person name="Vyverman W."/>
            <person name="Willis A."/>
            <person name="Wyrwicz L.S."/>
            <person name="Rokhsar D.S."/>
            <person name="Weissenbach J."/>
            <person name="Armbrust E.V."/>
            <person name="Green B.R."/>
            <person name="Van de Peer Y."/>
            <person name="Grigoriev I.V."/>
        </authorList>
    </citation>
    <scope>NUCLEOTIDE SEQUENCE [LARGE SCALE GENOMIC DNA]</scope>
    <source>
        <strain evidence="2 3">CCAP 1055/1</strain>
    </source>
</reference>
<dbReference type="PANTHER" id="PTHR16038">
    <property type="entry name" value="NOP SEVEN ASSOCIATED PROTEIN 1"/>
    <property type="match status" value="1"/>
</dbReference>
<dbReference type="GO" id="GO:0042273">
    <property type="term" value="P:ribosomal large subunit biogenesis"/>
    <property type="evidence" value="ECO:0007669"/>
    <property type="project" value="InterPro"/>
</dbReference>
<feature type="region of interest" description="Disordered" evidence="1">
    <location>
        <begin position="418"/>
        <end position="488"/>
    </location>
</feature>
<evidence type="ECO:0000313" key="2">
    <source>
        <dbReference type="EMBL" id="EEC48003.1"/>
    </source>
</evidence>
<dbReference type="InParanoid" id="B7G005"/>
<dbReference type="eggNOG" id="KOG3881">
    <property type="taxonomic scope" value="Eukaryota"/>
</dbReference>
<dbReference type="Proteomes" id="UP000000759">
    <property type="component" value="Chromosome 9"/>
</dbReference>
<proteinExistence type="predicted"/>
<evidence type="ECO:0000256" key="1">
    <source>
        <dbReference type="SAM" id="MobiDB-lite"/>
    </source>
</evidence>
<dbReference type="PaxDb" id="2850-Phatr35966"/>
<dbReference type="InterPro" id="IPR036322">
    <property type="entry name" value="WD40_repeat_dom_sf"/>
</dbReference>
<gene>
    <name evidence="2" type="ORF">PHATRDRAFT_35966</name>
</gene>
<evidence type="ECO:0008006" key="4">
    <source>
        <dbReference type="Google" id="ProtNLM"/>
    </source>
</evidence>
<dbReference type="EMBL" id="CM000612">
    <property type="protein sequence ID" value="EEC48003.1"/>
    <property type="molecule type" value="Genomic_DNA"/>
</dbReference>
<dbReference type="InterPro" id="IPR015943">
    <property type="entry name" value="WD40/YVTN_repeat-like_dom_sf"/>
</dbReference>
<dbReference type="OrthoDB" id="18388at2759"/>
<protein>
    <recommendedName>
        <fullName evidence="4">Ribosome biogenesis protein NSA1</fullName>
    </recommendedName>
</protein>